<sequence>MFGLNKNTIDKIQSVFVTFSEIEEVIIYGSRAKGTQKKGSDIDLTIKGEKLNFSLLNKLDRQLDDLLLPYQIDLSLFDNIDNADLVSHINRVGKRFYP</sequence>
<name>A0A3B0WD76_9ZZZZ</name>
<dbReference type="Gene3D" id="3.30.460.10">
    <property type="entry name" value="Beta Polymerase, domain 2"/>
    <property type="match status" value="1"/>
</dbReference>
<feature type="domain" description="Polymerase beta nucleotidyltransferase" evidence="1">
    <location>
        <begin position="11"/>
        <end position="97"/>
    </location>
</feature>
<gene>
    <name evidence="2" type="ORF">MNBD_GAMMA06-51</name>
</gene>
<dbReference type="Pfam" id="PF18765">
    <property type="entry name" value="Polbeta"/>
    <property type="match status" value="1"/>
</dbReference>
<dbReference type="SUPFAM" id="SSF81301">
    <property type="entry name" value="Nucleotidyltransferase"/>
    <property type="match status" value="1"/>
</dbReference>
<dbReference type="CDD" id="cd05403">
    <property type="entry name" value="NT_KNTase_like"/>
    <property type="match status" value="1"/>
</dbReference>
<organism evidence="2">
    <name type="scientific">hydrothermal vent metagenome</name>
    <dbReference type="NCBI Taxonomy" id="652676"/>
    <lineage>
        <taxon>unclassified sequences</taxon>
        <taxon>metagenomes</taxon>
        <taxon>ecological metagenomes</taxon>
    </lineage>
</organism>
<dbReference type="EMBL" id="UOFD01000066">
    <property type="protein sequence ID" value="VAW53805.1"/>
    <property type="molecule type" value="Genomic_DNA"/>
</dbReference>
<protein>
    <recommendedName>
        <fullName evidence="1">Polymerase beta nucleotidyltransferase domain-containing protein</fullName>
    </recommendedName>
</protein>
<evidence type="ECO:0000259" key="1">
    <source>
        <dbReference type="Pfam" id="PF18765"/>
    </source>
</evidence>
<evidence type="ECO:0000313" key="2">
    <source>
        <dbReference type="EMBL" id="VAW53805.1"/>
    </source>
</evidence>
<accession>A0A3B0WD76</accession>
<dbReference type="AlphaFoldDB" id="A0A3B0WD76"/>
<proteinExistence type="predicted"/>
<reference evidence="2" key="1">
    <citation type="submission" date="2018-06" db="EMBL/GenBank/DDBJ databases">
        <authorList>
            <person name="Zhirakovskaya E."/>
        </authorList>
    </citation>
    <scope>NUCLEOTIDE SEQUENCE</scope>
</reference>
<dbReference type="InterPro" id="IPR043519">
    <property type="entry name" value="NT_sf"/>
</dbReference>
<dbReference type="InterPro" id="IPR041633">
    <property type="entry name" value="Polbeta"/>
</dbReference>